<dbReference type="Pfam" id="PF14602">
    <property type="entry name" value="Hexapep_2"/>
    <property type="match status" value="1"/>
</dbReference>
<dbReference type="PROSITE" id="PS00101">
    <property type="entry name" value="HEXAPEP_TRANSFERASES"/>
    <property type="match status" value="1"/>
</dbReference>
<keyword evidence="6" id="KW-1185">Reference proteome</keyword>
<dbReference type="CDD" id="cd03358">
    <property type="entry name" value="LbH_WxcM_N_like"/>
    <property type="match status" value="1"/>
</dbReference>
<dbReference type="EMBL" id="SJPV01000007">
    <property type="protein sequence ID" value="TWU34935.1"/>
    <property type="molecule type" value="Genomic_DNA"/>
</dbReference>
<gene>
    <name evidence="5" type="primary">fdtC_1</name>
    <name evidence="5" type="ORF">Poly41_40790</name>
</gene>
<evidence type="ECO:0000256" key="1">
    <source>
        <dbReference type="ARBA" id="ARBA00007274"/>
    </source>
</evidence>
<keyword evidence="3" id="KW-0677">Repeat</keyword>
<dbReference type="EC" id="2.3.1.197" evidence="5"/>
<dbReference type="GO" id="GO:0016746">
    <property type="term" value="F:acyltransferase activity"/>
    <property type="evidence" value="ECO:0007669"/>
    <property type="project" value="UniProtKB-KW"/>
</dbReference>
<comment type="caution">
    <text evidence="5">The sequence shown here is derived from an EMBL/GenBank/DDBJ whole genome shotgun (WGS) entry which is preliminary data.</text>
</comment>
<dbReference type="InterPro" id="IPR050179">
    <property type="entry name" value="Trans_hexapeptide_repeat"/>
</dbReference>
<evidence type="ECO:0000256" key="3">
    <source>
        <dbReference type="ARBA" id="ARBA00022737"/>
    </source>
</evidence>
<dbReference type="PANTHER" id="PTHR43300">
    <property type="entry name" value="ACETYLTRANSFERASE"/>
    <property type="match status" value="1"/>
</dbReference>
<dbReference type="InterPro" id="IPR018357">
    <property type="entry name" value="Hexapep_transf_CS"/>
</dbReference>
<comment type="similarity">
    <text evidence="1">Belongs to the transferase hexapeptide repeat family.</text>
</comment>
<name>A0A5C6DFC1_9BACT</name>
<reference evidence="5 6" key="1">
    <citation type="submission" date="2019-02" db="EMBL/GenBank/DDBJ databases">
        <title>Deep-cultivation of Planctomycetes and their phenomic and genomic characterization uncovers novel biology.</title>
        <authorList>
            <person name="Wiegand S."/>
            <person name="Jogler M."/>
            <person name="Boedeker C."/>
            <person name="Pinto D."/>
            <person name="Vollmers J."/>
            <person name="Rivas-Marin E."/>
            <person name="Kohn T."/>
            <person name="Peeters S.H."/>
            <person name="Heuer A."/>
            <person name="Rast P."/>
            <person name="Oberbeckmann S."/>
            <person name="Bunk B."/>
            <person name="Jeske O."/>
            <person name="Meyerdierks A."/>
            <person name="Storesund J.E."/>
            <person name="Kallscheuer N."/>
            <person name="Luecker S."/>
            <person name="Lage O.M."/>
            <person name="Pohl T."/>
            <person name="Merkel B.J."/>
            <person name="Hornburger P."/>
            <person name="Mueller R.-W."/>
            <person name="Bruemmer F."/>
            <person name="Labrenz M."/>
            <person name="Spormann A.M."/>
            <person name="Op Den Camp H."/>
            <person name="Overmann J."/>
            <person name="Amann R."/>
            <person name="Jetten M.S.M."/>
            <person name="Mascher T."/>
            <person name="Medema M.H."/>
            <person name="Devos D.P."/>
            <person name="Kaster A.-K."/>
            <person name="Ovreas L."/>
            <person name="Rohde M."/>
            <person name="Galperin M.Y."/>
            <person name="Jogler C."/>
        </authorList>
    </citation>
    <scope>NUCLEOTIDE SEQUENCE [LARGE SCALE GENOMIC DNA]</scope>
    <source>
        <strain evidence="5 6">Poly41</strain>
    </source>
</reference>
<dbReference type="PANTHER" id="PTHR43300:SF4">
    <property type="entry name" value="ACYL-[ACYL-CARRIER-PROTEIN]--UDP-N-ACETYLGLUCOSAMINE O-ACYLTRANSFERASE"/>
    <property type="match status" value="1"/>
</dbReference>
<organism evidence="5 6">
    <name type="scientific">Novipirellula artificiosorum</name>
    <dbReference type="NCBI Taxonomy" id="2528016"/>
    <lineage>
        <taxon>Bacteria</taxon>
        <taxon>Pseudomonadati</taxon>
        <taxon>Planctomycetota</taxon>
        <taxon>Planctomycetia</taxon>
        <taxon>Pirellulales</taxon>
        <taxon>Pirellulaceae</taxon>
        <taxon>Novipirellula</taxon>
    </lineage>
</organism>
<evidence type="ECO:0000313" key="6">
    <source>
        <dbReference type="Proteomes" id="UP000319143"/>
    </source>
</evidence>
<dbReference type="InterPro" id="IPR001451">
    <property type="entry name" value="Hexapep"/>
</dbReference>
<keyword evidence="4 5" id="KW-0012">Acyltransferase</keyword>
<evidence type="ECO:0000256" key="2">
    <source>
        <dbReference type="ARBA" id="ARBA00022679"/>
    </source>
</evidence>
<dbReference type="SUPFAM" id="SSF51161">
    <property type="entry name" value="Trimeric LpxA-like enzymes"/>
    <property type="match status" value="1"/>
</dbReference>
<evidence type="ECO:0000313" key="5">
    <source>
        <dbReference type="EMBL" id="TWU34935.1"/>
    </source>
</evidence>
<accession>A0A5C6DFC1</accession>
<protein>
    <submittedName>
        <fullName evidence="5">dTDP-3-amino-3,6-dideoxy-alpha-D-galactopyranose 3-N-acetyltransferase</fullName>
        <ecNumber evidence="5">2.3.1.197</ecNumber>
    </submittedName>
</protein>
<dbReference type="Pfam" id="PF00132">
    <property type="entry name" value="Hexapep"/>
    <property type="match status" value="1"/>
</dbReference>
<sequence>MIARSRRFLSSYGDCTMIHPLALVDDVNAIGPDTNVWAFAHIMSGATVGNHCNIGDHAFIESGAVVGDYVTVKNHVLIWEGITIDDNVFLGPGVVFTNDRFPRSPRMMIAQHRYSDRANWLVKTRVHRGSSIGASATLCPGIEIGCFSMVGAGSVVTKNVLPYSLVMGSPARHVHYVCSCGQKLTADYRTSTCCHCGETGQERVMPS</sequence>
<evidence type="ECO:0000256" key="4">
    <source>
        <dbReference type="ARBA" id="ARBA00023315"/>
    </source>
</evidence>
<dbReference type="InterPro" id="IPR011004">
    <property type="entry name" value="Trimer_LpxA-like_sf"/>
</dbReference>
<proteinExistence type="inferred from homology"/>
<keyword evidence="2 5" id="KW-0808">Transferase</keyword>
<dbReference type="Proteomes" id="UP000319143">
    <property type="component" value="Unassembled WGS sequence"/>
</dbReference>
<dbReference type="Gene3D" id="2.160.10.10">
    <property type="entry name" value="Hexapeptide repeat proteins"/>
    <property type="match status" value="1"/>
</dbReference>
<dbReference type="AlphaFoldDB" id="A0A5C6DFC1"/>